<dbReference type="Gene3D" id="3.40.50.800">
    <property type="entry name" value="Anticodon-binding domain"/>
    <property type="match status" value="1"/>
</dbReference>
<dbReference type="Pfam" id="PF02824">
    <property type="entry name" value="TGS"/>
    <property type="match status" value="1"/>
</dbReference>
<dbReference type="CDD" id="cd01667">
    <property type="entry name" value="TGS_ThrRS"/>
    <property type="match status" value="1"/>
</dbReference>
<keyword evidence="4 13" id="KW-0436">Ligase</keyword>
<keyword evidence="5 13" id="KW-0479">Metal-binding</keyword>
<dbReference type="PROSITE" id="PS50862">
    <property type="entry name" value="AA_TRNA_LIGASE_II"/>
    <property type="match status" value="1"/>
</dbReference>
<evidence type="ECO:0000256" key="2">
    <source>
        <dbReference type="ARBA" id="ARBA00022490"/>
    </source>
</evidence>
<evidence type="ECO:0000259" key="14">
    <source>
        <dbReference type="PROSITE" id="PS50862"/>
    </source>
</evidence>
<dbReference type="Gene3D" id="3.30.980.10">
    <property type="entry name" value="Threonyl-trna Synthetase, Chain A, domain 2"/>
    <property type="match status" value="1"/>
</dbReference>
<name>A0A455T9W0_9GAMM</name>
<dbReference type="FunFam" id="3.30.930.10:FF:000002">
    <property type="entry name" value="Threonine--tRNA ligase"/>
    <property type="match status" value="1"/>
</dbReference>
<dbReference type="CDD" id="cd00771">
    <property type="entry name" value="ThrRS_core"/>
    <property type="match status" value="1"/>
</dbReference>
<keyword evidence="10 13" id="KW-0648">Protein biosynthesis</keyword>
<dbReference type="EMBL" id="AP019379">
    <property type="protein sequence ID" value="BBI01114.1"/>
    <property type="molecule type" value="Genomic_DNA"/>
</dbReference>
<dbReference type="InterPro" id="IPR045864">
    <property type="entry name" value="aa-tRNA-synth_II/BPL/LPL"/>
</dbReference>
<dbReference type="InterPro" id="IPR006195">
    <property type="entry name" value="aa-tRNA-synth_II"/>
</dbReference>
<dbReference type="GO" id="GO:0005524">
    <property type="term" value="F:ATP binding"/>
    <property type="evidence" value="ECO:0007669"/>
    <property type="project" value="UniProtKB-UniRule"/>
</dbReference>
<evidence type="ECO:0000256" key="8">
    <source>
        <dbReference type="ARBA" id="ARBA00022840"/>
    </source>
</evidence>
<dbReference type="Pfam" id="PF00587">
    <property type="entry name" value="tRNA-synt_2b"/>
    <property type="match status" value="1"/>
</dbReference>
<accession>A0A455T9W0</accession>
<keyword evidence="11 13" id="KW-0030">Aminoacyl-tRNA synthetase</keyword>
<evidence type="ECO:0000313" key="17">
    <source>
        <dbReference type="Proteomes" id="UP000317544"/>
    </source>
</evidence>
<dbReference type="OrthoDB" id="9802304at2"/>
<dbReference type="SUPFAM" id="SSF52954">
    <property type="entry name" value="Class II aaRS ABD-related"/>
    <property type="match status" value="1"/>
</dbReference>
<evidence type="ECO:0000256" key="11">
    <source>
        <dbReference type="ARBA" id="ARBA00023146"/>
    </source>
</evidence>
<evidence type="ECO:0000256" key="4">
    <source>
        <dbReference type="ARBA" id="ARBA00022598"/>
    </source>
</evidence>
<evidence type="ECO:0000256" key="6">
    <source>
        <dbReference type="ARBA" id="ARBA00022741"/>
    </source>
</evidence>
<evidence type="ECO:0000256" key="12">
    <source>
        <dbReference type="ARBA" id="ARBA00049515"/>
    </source>
</evidence>
<evidence type="ECO:0000256" key="9">
    <source>
        <dbReference type="ARBA" id="ARBA00022884"/>
    </source>
</evidence>
<dbReference type="EC" id="6.1.1.3" evidence="13"/>
<keyword evidence="17" id="KW-1185">Reference proteome</keyword>
<dbReference type="PROSITE" id="PS51880">
    <property type="entry name" value="TGS"/>
    <property type="match status" value="1"/>
</dbReference>
<dbReference type="GO" id="GO:0004829">
    <property type="term" value="F:threonine-tRNA ligase activity"/>
    <property type="evidence" value="ECO:0007669"/>
    <property type="project" value="UniProtKB-UniRule"/>
</dbReference>
<dbReference type="PANTHER" id="PTHR11451:SF44">
    <property type="entry name" value="THREONINE--TRNA LIGASE, CHLOROPLASTIC_MITOCHONDRIAL 2"/>
    <property type="match status" value="1"/>
</dbReference>
<dbReference type="InterPro" id="IPR012675">
    <property type="entry name" value="Beta-grasp_dom_sf"/>
</dbReference>
<dbReference type="SUPFAM" id="SSF81271">
    <property type="entry name" value="TGS-like"/>
    <property type="match status" value="1"/>
</dbReference>
<dbReference type="InterPro" id="IPR002314">
    <property type="entry name" value="aa-tRNA-synt_IIb"/>
</dbReference>
<comment type="subcellular location">
    <subcellularLocation>
        <location evidence="13">Cytoplasm</location>
    </subcellularLocation>
</comment>
<keyword evidence="9 13" id="KW-0694">RNA-binding</keyword>
<dbReference type="SUPFAM" id="SSF55186">
    <property type="entry name" value="ThrRS/AlaRS common domain"/>
    <property type="match status" value="1"/>
</dbReference>
<dbReference type="PRINTS" id="PR01047">
    <property type="entry name" value="TRNASYNTHTHR"/>
</dbReference>
<dbReference type="GO" id="GO:0005829">
    <property type="term" value="C:cytosol"/>
    <property type="evidence" value="ECO:0007669"/>
    <property type="project" value="TreeGrafter"/>
</dbReference>
<dbReference type="RefSeq" id="WP_158344625.1">
    <property type="nucleotide sequence ID" value="NZ_AP019379.1"/>
</dbReference>
<dbReference type="SMART" id="SM00863">
    <property type="entry name" value="tRNA_SAD"/>
    <property type="match status" value="1"/>
</dbReference>
<gene>
    <name evidence="13 16" type="primary">thrS</name>
    <name evidence="16" type="ORF">BUCNMO_099</name>
</gene>
<dbReference type="Pfam" id="PF03129">
    <property type="entry name" value="HGTP_anticodon"/>
    <property type="match status" value="1"/>
</dbReference>
<dbReference type="InterPro" id="IPR047246">
    <property type="entry name" value="ThrRS_anticodon"/>
</dbReference>
<evidence type="ECO:0000256" key="13">
    <source>
        <dbReference type="HAMAP-Rule" id="MF_00184"/>
    </source>
</evidence>
<feature type="binding site" evidence="13">
    <location>
        <position position="335"/>
    </location>
    <ligand>
        <name>Zn(2+)</name>
        <dbReference type="ChEBI" id="CHEBI:29105"/>
        <note>catalytic</note>
    </ligand>
</feature>
<evidence type="ECO:0000256" key="10">
    <source>
        <dbReference type="ARBA" id="ARBA00022917"/>
    </source>
</evidence>
<evidence type="ECO:0000256" key="1">
    <source>
        <dbReference type="ARBA" id="ARBA00008226"/>
    </source>
</evidence>
<dbReference type="Gene3D" id="3.10.20.30">
    <property type="match status" value="1"/>
</dbReference>
<comment type="similarity">
    <text evidence="1 13">Belongs to the class-II aminoacyl-tRNA synthetase family.</text>
</comment>
<keyword evidence="8 13" id="KW-0067">ATP-binding</keyword>
<dbReference type="GO" id="GO:0046872">
    <property type="term" value="F:metal ion binding"/>
    <property type="evidence" value="ECO:0007669"/>
    <property type="project" value="UniProtKB-KW"/>
</dbReference>
<reference evidence="16 17" key="1">
    <citation type="journal article" date="2019" name="Proc. Natl. Acad. Sci. U.S.A.">
        <title>Exaggeration and cooption of innate immunity for social defense.</title>
        <authorList>
            <person name="Kutsukake M."/>
            <person name="Moriyama M."/>
            <person name="Shigenobu S."/>
            <person name="Meng X.-Y."/>
            <person name="Nikoh N."/>
            <person name="Noda C."/>
            <person name="Kobayashi S."/>
            <person name="Fukatsu T."/>
        </authorList>
    </citation>
    <scope>NUCLEOTIDE SEQUENCE [LARGE SCALE GENOMIC DNA]</scope>
    <source>
        <strain evidence="16 17">Nmo</strain>
    </source>
</reference>
<keyword evidence="7 13" id="KW-0862">Zinc</keyword>
<feature type="binding site" evidence="13">
    <location>
        <position position="386"/>
    </location>
    <ligand>
        <name>Zn(2+)</name>
        <dbReference type="ChEBI" id="CHEBI:29105"/>
        <note>catalytic</note>
    </ligand>
</feature>
<evidence type="ECO:0000256" key="5">
    <source>
        <dbReference type="ARBA" id="ARBA00022723"/>
    </source>
</evidence>
<organism evidence="16 17">
    <name type="scientific">Buchnera aphidicola</name>
    <name type="common">Nipponaphis monzeni</name>
    <dbReference type="NCBI Taxonomy" id="2495405"/>
    <lineage>
        <taxon>Bacteria</taxon>
        <taxon>Pseudomonadati</taxon>
        <taxon>Pseudomonadota</taxon>
        <taxon>Gammaproteobacteria</taxon>
        <taxon>Enterobacterales</taxon>
        <taxon>Erwiniaceae</taxon>
        <taxon>Buchnera</taxon>
    </lineage>
</organism>
<dbReference type="InterPro" id="IPR004154">
    <property type="entry name" value="Anticodon-bd"/>
</dbReference>
<feature type="domain" description="TGS" evidence="15">
    <location>
        <begin position="1"/>
        <end position="61"/>
    </location>
</feature>
<dbReference type="InterPro" id="IPR012947">
    <property type="entry name" value="tRNA_SAD"/>
</dbReference>
<feature type="binding site" evidence="13">
    <location>
        <position position="512"/>
    </location>
    <ligand>
        <name>Zn(2+)</name>
        <dbReference type="ChEBI" id="CHEBI:29105"/>
        <note>catalytic</note>
    </ligand>
</feature>
<dbReference type="AlphaFoldDB" id="A0A455T9W0"/>
<sequence>MPIVTLIDGTKKIFNDQISILEIAETIKSGLSKLCVAAEINGTLVDACTIINENCNLKIITNCTNDKFALEIIRCTCIQLFSYAIKTLWPNAKLANSKITDDGFYYDIEYELKKNDLHIIEKKMRELIKRKYLITRKIISYDKCKKIFKKSLEYYKYYILKNNNFNKKKILTIYYHNNHVDITNGIQTYNINFCKNFKVQRFSGVYWLGKLKNKTLQRIYVTVWDSNKKLNFFLKNIDDSLKRDHRKIAKTLDLYHIQEESPGMVFWHNHGLIIFQELQKFIRTKLGYYNYQEVKSPIMINKIMWEKSGHWSNYKDNIFVTSSEKRKYCIKPMNCPGHVQIFNQKLHSYKDLPIRIAEFGICHRNESSGSLHGLMRTRSFTQDDAHIFCTKDQVQKEINHCIQMTFDIYKTFGFKEINVKFSSRPKKRIGDDITWDTAENDLINVLNENKLKFTHQEGEGAFYGPKIELTLKDSLNRTWQCGTIQLDFYLPKRLQSFYIDKNNHRKIPIIIHRAILGSMERFIGILTEEYSGFFPLWLSPIQVGIINITEDQIDYVNLLYNKLIIYNIRIKKDTRIINMNIKIKTLVNYKVPYIIICGNDELKKSTITIRTRDNKILKNINISNFIEMILKENSIYALPKMEV</sequence>
<dbReference type="InterPro" id="IPR002320">
    <property type="entry name" value="Thr-tRNA-ligase_IIa"/>
</dbReference>
<dbReference type="GO" id="GO:0000049">
    <property type="term" value="F:tRNA binding"/>
    <property type="evidence" value="ECO:0007669"/>
    <property type="project" value="UniProtKB-KW"/>
</dbReference>
<evidence type="ECO:0000256" key="7">
    <source>
        <dbReference type="ARBA" id="ARBA00022833"/>
    </source>
</evidence>
<dbReference type="InterPro" id="IPR012676">
    <property type="entry name" value="TGS-like"/>
</dbReference>
<dbReference type="InterPro" id="IPR004095">
    <property type="entry name" value="TGS"/>
</dbReference>
<feature type="domain" description="Aminoacyl-transfer RNA synthetases class-II family profile" evidence="14">
    <location>
        <begin position="244"/>
        <end position="535"/>
    </location>
</feature>
<comment type="catalytic activity">
    <reaction evidence="12 13">
        <text>tRNA(Thr) + L-threonine + ATP = L-threonyl-tRNA(Thr) + AMP + diphosphate + H(+)</text>
        <dbReference type="Rhea" id="RHEA:24624"/>
        <dbReference type="Rhea" id="RHEA-COMP:9670"/>
        <dbReference type="Rhea" id="RHEA-COMP:9704"/>
        <dbReference type="ChEBI" id="CHEBI:15378"/>
        <dbReference type="ChEBI" id="CHEBI:30616"/>
        <dbReference type="ChEBI" id="CHEBI:33019"/>
        <dbReference type="ChEBI" id="CHEBI:57926"/>
        <dbReference type="ChEBI" id="CHEBI:78442"/>
        <dbReference type="ChEBI" id="CHEBI:78534"/>
        <dbReference type="ChEBI" id="CHEBI:456215"/>
        <dbReference type="EC" id="6.1.1.3"/>
    </reaction>
</comment>
<proteinExistence type="inferred from homology"/>
<dbReference type="SUPFAM" id="SSF55681">
    <property type="entry name" value="Class II aaRS and biotin synthetases"/>
    <property type="match status" value="1"/>
</dbReference>
<evidence type="ECO:0000256" key="3">
    <source>
        <dbReference type="ARBA" id="ARBA00022555"/>
    </source>
</evidence>
<dbReference type="NCBIfam" id="TIGR00418">
    <property type="entry name" value="thrS"/>
    <property type="match status" value="1"/>
</dbReference>
<evidence type="ECO:0000259" key="15">
    <source>
        <dbReference type="PROSITE" id="PS51880"/>
    </source>
</evidence>
<dbReference type="CDD" id="cd00860">
    <property type="entry name" value="ThrRS_anticodon"/>
    <property type="match status" value="1"/>
</dbReference>
<dbReference type="InterPro" id="IPR018163">
    <property type="entry name" value="Thr/Ala-tRNA-synth_IIc_edit"/>
</dbReference>
<evidence type="ECO:0000313" key="16">
    <source>
        <dbReference type="EMBL" id="BBI01114.1"/>
    </source>
</evidence>
<keyword evidence="2 13" id="KW-0963">Cytoplasm</keyword>
<dbReference type="Gene3D" id="3.30.930.10">
    <property type="entry name" value="Bira Bifunctional Protein, Domain 2"/>
    <property type="match status" value="1"/>
</dbReference>
<dbReference type="HAMAP" id="MF_00184">
    <property type="entry name" value="Thr_tRNA_synth"/>
    <property type="match status" value="1"/>
</dbReference>
<protein>
    <recommendedName>
        <fullName evidence="13">Threonine--tRNA ligase</fullName>
        <ecNumber evidence="13">6.1.1.3</ecNumber>
    </recommendedName>
    <alternativeName>
        <fullName evidence="13">Threonyl-tRNA synthetase</fullName>
        <shortName evidence="13">ThrRS</shortName>
    </alternativeName>
</protein>
<keyword evidence="6 13" id="KW-0547">Nucleotide-binding</keyword>
<dbReference type="PANTHER" id="PTHR11451">
    <property type="entry name" value="THREONINE-TRNA LIGASE"/>
    <property type="match status" value="1"/>
</dbReference>
<keyword evidence="3 13" id="KW-0820">tRNA-binding</keyword>
<dbReference type="Gene3D" id="3.30.54.20">
    <property type="match status" value="1"/>
</dbReference>
<dbReference type="Proteomes" id="UP000317544">
    <property type="component" value="Chromosome"/>
</dbReference>
<dbReference type="InterPro" id="IPR033728">
    <property type="entry name" value="ThrRS_core"/>
</dbReference>
<feature type="region of interest" description="Catalytic" evidence="13">
    <location>
        <begin position="244"/>
        <end position="535"/>
    </location>
</feature>
<dbReference type="GO" id="GO:0006435">
    <property type="term" value="P:threonyl-tRNA aminoacylation"/>
    <property type="evidence" value="ECO:0007669"/>
    <property type="project" value="UniProtKB-UniRule"/>
</dbReference>
<comment type="cofactor">
    <cofactor evidence="13">
        <name>Zn(2+)</name>
        <dbReference type="ChEBI" id="CHEBI:29105"/>
    </cofactor>
    <text evidence="13">Binds 1 zinc ion per subunit.</text>
</comment>
<comment type="subunit">
    <text evidence="13">Homodimer.</text>
</comment>
<dbReference type="InterPro" id="IPR036621">
    <property type="entry name" value="Anticodon-bd_dom_sf"/>
</dbReference>